<dbReference type="AlphaFoldDB" id="A0A4V1L639"/>
<dbReference type="SUPFAM" id="SSF50037">
    <property type="entry name" value="C-terminal domain of transcriptional repressors"/>
    <property type="match status" value="1"/>
</dbReference>
<reference evidence="4" key="2">
    <citation type="submission" date="2019-02" db="EMBL/GenBank/DDBJ databases">
        <title>Granulicella sibirica sp. nov., a psychrotolerant acidobacterium isolated from an organic soil layer in forested tundra, West Siberia.</title>
        <authorList>
            <person name="Oshkin I.Y."/>
            <person name="Kulichevskaya I.S."/>
            <person name="Rijpstra W.I.C."/>
            <person name="Sinninghe Damste J.S."/>
            <person name="Rakitin A.L."/>
            <person name="Ravin N.V."/>
            <person name="Dedysh S.N."/>
        </authorList>
    </citation>
    <scope>NUCLEOTIDE SEQUENCE [LARGE SCALE GENOMIC DNA]</scope>
    <source>
        <strain evidence="4">AF10</strain>
    </source>
</reference>
<dbReference type="GO" id="GO:0005737">
    <property type="term" value="C:cytoplasm"/>
    <property type="evidence" value="ECO:0007669"/>
    <property type="project" value="TreeGrafter"/>
</dbReference>
<evidence type="ECO:0000256" key="1">
    <source>
        <dbReference type="ARBA" id="ARBA00022598"/>
    </source>
</evidence>
<dbReference type="EMBL" id="RDSM01000001">
    <property type="protein sequence ID" value="RXH57924.1"/>
    <property type="molecule type" value="Genomic_DNA"/>
</dbReference>
<organism evidence="3 4">
    <name type="scientific">Granulicella sibirica</name>
    <dbReference type="NCBI Taxonomy" id="2479048"/>
    <lineage>
        <taxon>Bacteria</taxon>
        <taxon>Pseudomonadati</taxon>
        <taxon>Acidobacteriota</taxon>
        <taxon>Terriglobia</taxon>
        <taxon>Terriglobales</taxon>
        <taxon>Acidobacteriaceae</taxon>
        <taxon>Granulicella</taxon>
    </lineage>
</organism>
<dbReference type="RefSeq" id="WP_128912018.1">
    <property type="nucleotide sequence ID" value="NZ_RDSM01000001.1"/>
</dbReference>
<dbReference type="SUPFAM" id="SSF55681">
    <property type="entry name" value="Class II aaRS and biotin synthetases"/>
    <property type="match status" value="1"/>
</dbReference>
<accession>A0A4V1L639</accession>
<name>A0A4V1L639_9BACT</name>
<dbReference type="InterPro" id="IPR004143">
    <property type="entry name" value="BPL_LPL_catalytic"/>
</dbReference>
<dbReference type="PROSITE" id="PS51733">
    <property type="entry name" value="BPL_LPL_CATALYTIC"/>
    <property type="match status" value="1"/>
</dbReference>
<dbReference type="NCBIfam" id="TIGR00121">
    <property type="entry name" value="birA_ligase"/>
    <property type="match status" value="1"/>
</dbReference>
<dbReference type="CDD" id="cd16442">
    <property type="entry name" value="BPL"/>
    <property type="match status" value="1"/>
</dbReference>
<evidence type="ECO:0000313" key="3">
    <source>
        <dbReference type="EMBL" id="RXH57924.1"/>
    </source>
</evidence>
<dbReference type="PANTHER" id="PTHR12835">
    <property type="entry name" value="BIOTIN PROTEIN LIGASE"/>
    <property type="match status" value="1"/>
</dbReference>
<sequence>MSSEAWDSDEVERGLAGSRFAVRHLATVGSTNTLAIEAAQGAAPDRSVWVADEQTAGRGRGGHGWHSAPGDGLYVSVLLRPKLALAEALWISLAAGLAVQAAVFDLTGLYPDIRWPNDLLLGEKKFGGILVETAAETSGALRYAVIGIGLNVGHPEFPGELRGIATSLLLETGHAWSREGLLVELLLALGGEIDRLEAEFTGLSGTAAGTAEEDSLLSRFAEASSWVRGKAVRVGEGDGYTGVTAGLDSRGFLRVLGDDGTLHTVLSGGVRPR</sequence>
<gene>
    <name evidence="3" type="ORF">GRAN_1234</name>
</gene>
<protein>
    <submittedName>
        <fullName evidence="3">Biotin--protein ligase</fullName>
    </submittedName>
</protein>
<dbReference type="InterPro" id="IPR008988">
    <property type="entry name" value="Transcriptional_repressor_C"/>
</dbReference>
<keyword evidence="1 3" id="KW-0436">Ligase</keyword>
<reference evidence="3 4" key="1">
    <citation type="submission" date="2018-11" db="EMBL/GenBank/DDBJ databases">
        <authorList>
            <person name="Mardanov A.V."/>
            <person name="Ravin N.V."/>
            <person name="Dedysh S.N."/>
        </authorList>
    </citation>
    <scope>NUCLEOTIDE SEQUENCE [LARGE SCALE GENOMIC DNA]</scope>
    <source>
        <strain evidence="3 4">AF10</strain>
    </source>
</reference>
<evidence type="ECO:0000259" key="2">
    <source>
        <dbReference type="PROSITE" id="PS51733"/>
    </source>
</evidence>
<dbReference type="InterPro" id="IPR004408">
    <property type="entry name" value="Biotin_CoA_COase_ligase"/>
</dbReference>
<feature type="domain" description="BPL/LPL catalytic" evidence="2">
    <location>
        <begin position="9"/>
        <end position="197"/>
    </location>
</feature>
<dbReference type="Pfam" id="PF03099">
    <property type="entry name" value="BPL_LplA_LipB"/>
    <property type="match status" value="1"/>
</dbReference>
<proteinExistence type="predicted"/>
<comment type="caution">
    <text evidence="3">The sequence shown here is derived from an EMBL/GenBank/DDBJ whole genome shotgun (WGS) entry which is preliminary data.</text>
</comment>
<keyword evidence="4" id="KW-1185">Reference proteome</keyword>
<dbReference type="GO" id="GO:0004077">
    <property type="term" value="F:biotin--[biotin carboxyl-carrier protein] ligase activity"/>
    <property type="evidence" value="ECO:0007669"/>
    <property type="project" value="InterPro"/>
</dbReference>
<dbReference type="PANTHER" id="PTHR12835:SF5">
    <property type="entry name" value="BIOTIN--PROTEIN LIGASE"/>
    <property type="match status" value="1"/>
</dbReference>
<evidence type="ECO:0000313" key="4">
    <source>
        <dbReference type="Proteomes" id="UP000289437"/>
    </source>
</evidence>
<dbReference type="Gene3D" id="2.30.30.100">
    <property type="match status" value="1"/>
</dbReference>
<dbReference type="Proteomes" id="UP000289437">
    <property type="component" value="Unassembled WGS sequence"/>
</dbReference>
<dbReference type="InterPro" id="IPR045864">
    <property type="entry name" value="aa-tRNA-synth_II/BPL/LPL"/>
</dbReference>
<dbReference type="Gene3D" id="3.30.930.10">
    <property type="entry name" value="Bira Bifunctional Protein, Domain 2"/>
    <property type="match status" value="1"/>
</dbReference>
<dbReference type="OrthoDB" id="9807064at2"/>